<dbReference type="Proteomes" id="UP000284548">
    <property type="component" value="Unassembled WGS sequence"/>
</dbReference>
<dbReference type="Pfam" id="PF01120">
    <property type="entry name" value="Alpha_L_fucos"/>
    <property type="match status" value="1"/>
</dbReference>
<gene>
    <name evidence="9" type="ORF">DW192_10470</name>
</gene>
<dbReference type="Gene3D" id="3.20.20.80">
    <property type="entry name" value="Glycosidases"/>
    <property type="match status" value="1"/>
</dbReference>
<feature type="chain" id="PRO_5018787247" description="alpha-L-fucosidase" evidence="6">
    <location>
        <begin position="21"/>
        <end position="481"/>
    </location>
</feature>
<dbReference type="InterPro" id="IPR000933">
    <property type="entry name" value="Glyco_hydro_29"/>
</dbReference>
<dbReference type="PANTHER" id="PTHR10030:SF37">
    <property type="entry name" value="ALPHA-L-FUCOSIDASE-RELATED"/>
    <property type="match status" value="1"/>
</dbReference>
<dbReference type="GO" id="GO:0006004">
    <property type="term" value="P:fucose metabolic process"/>
    <property type="evidence" value="ECO:0007669"/>
    <property type="project" value="TreeGrafter"/>
</dbReference>
<dbReference type="GO" id="GO:0016139">
    <property type="term" value="P:glycoside catabolic process"/>
    <property type="evidence" value="ECO:0007669"/>
    <property type="project" value="TreeGrafter"/>
</dbReference>
<name>A0A3R6I8D7_9BACT</name>
<evidence type="ECO:0000313" key="9">
    <source>
        <dbReference type="EMBL" id="RHH81226.1"/>
    </source>
</evidence>
<accession>A0A3R6I8D7</accession>
<dbReference type="InterPro" id="IPR000421">
    <property type="entry name" value="FA58C"/>
</dbReference>
<dbReference type="EC" id="3.2.1.51" evidence="2"/>
<feature type="domain" description="F5/8 type C" evidence="7">
    <location>
        <begin position="367"/>
        <end position="468"/>
    </location>
</feature>
<proteinExistence type="inferred from homology"/>
<sequence length="481" mass="54745">MKKSLLFALCLGLATITAAAQRNYSQVDPIQPVPTAKQVAWQKLETYAFIHFGLNTFNDKEWGYGNSDVKTFNPKKLDCEQWARTLVAAGMKGVIITAKHHDGFCLWPTRTTDYCIRNTPYKNGEGDVVGELSLACKKYGLKFGVYLSPWDRHQASYGSPYYLKLYQRQLKELLSNYGELFEVWFDGANGGDGWYGGAEESRTIDRRNYYNFPRIFEIVDSLQPNATIFGDGGPGCRWVGNENGFAGETCWSTIPSNTVYPGFKDYKQLQFGWEDGDQWTPAECDVSIRPGWFYHEKEDSKVKTVEDLCDLYYKSVGHNATMLLNFPVDKDGLIHPIDSANAVNFHRKIRQELSVNLLKGITPKVDSQQGKHIGKNITDGQYDTFWASKKKKDAYIEFQLGKPKSITRLMLQEYIPLGQRVKAFSIYYQQGKNWVRLDPKEETTTIGYKRILRFDMITTSGIRIVIDDAKGCPCINSVSAF</sequence>
<dbReference type="Pfam" id="PF00754">
    <property type="entry name" value="F5_F8_type_C"/>
    <property type="match status" value="1"/>
</dbReference>
<dbReference type="EMBL" id="QRKB01000026">
    <property type="protein sequence ID" value="RHH81226.1"/>
    <property type="molecule type" value="Genomic_DNA"/>
</dbReference>
<evidence type="ECO:0000259" key="8">
    <source>
        <dbReference type="Pfam" id="PF01120"/>
    </source>
</evidence>
<reference evidence="9 10" key="1">
    <citation type="submission" date="2018-08" db="EMBL/GenBank/DDBJ databases">
        <title>A genome reference for cultivated species of the human gut microbiota.</title>
        <authorList>
            <person name="Zou Y."/>
            <person name="Xue W."/>
            <person name="Luo G."/>
        </authorList>
    </citation>
    <scope>NUCLEOTIDE SEQUENCE [LARGE SCALE GENOMIC DNA]</scope>
    <source>
        <strain evidence="9 10">AM16-54</strain>
    </source>
</reference>
<evidence type="ECO:0000256" key="6">
    <source>
        <dbReference type="SAM" id="SignalP"/>
    </source>
</evidence>
<dbReference type="InterPro" id="IPR017853">
    <property type="entry name" value="GH"/>
</dbReference>
<evidence type="ECO:0000256" key="2">
    <source>
        <dbReference type="ARBA" id="ARBA00012662"/>
    </source>
</evidence>
<feature type="signal peptide" evidence="6">
    <location>
        <begin position="1"/>
        <end position="20"/>
    </location>
</feature>
<dbReference type="AlphaFoldDB" id="A0A3R6I8D7"/>
<dbReference type="PANTHER" id="PTHR10030">
    <property type="entry name" value="ALPHA-L-FUCOSIDASE"/>
    <property type="match status" value="1"/>
</dbReference>
<evidence type="ECO:0000256" key="3">
    <source>
        <dbReference type="ARBA" id="ARBA00022729"/>
    </source>
</evidence>
<dbReference type="InterPro" id="IPR057739">
    <property type="entry name" value="Glyco_hydro_29_N"/>
</dbReference>
<dbReference type="GO" id="GO:0004560">
    <property type="term" value="F:alpha-L-fucosidase activity"/>
    <property type="evidence" value="ECO:0007669"/>
    <property type="project" value="InterPro"/>
</dbReference>
<dbReference type="InterPro" id="IPR008979">
    <property type="entry name" value="Galactose-bd-like_sf"/>
</dbReference>
<dbReference type="SUPFAM" id="SSF49785">
    <property type="entry name" value="Galactose-binding domain-like"/>
    <property type="match status" value="1"/>
</dbReference>
<dbReference type="FunFam" id="3.20.20.80:FF:000052">
    <property type="entry name" value="Putative alpha-L-fucosidase 1"/>
    <property type="match status" value="1"/>
</dbReference>
<comment type="similarity">
    <text evidence="1">Belongs to the glycosyl hydrolase 29 family.</text>
</comment>
<protein>
    <recommendedName>
        <fullName evidence="2">alpha-L-fucosidase</fullName>
        <ecNumber evidence="2">3.2.1.51</ecNumber>
    </recommendedName>
</protein>
<feature type="domain" description="Glycoside hydrolase family 29 N-terminal" evidence="8">
    <location>
        <begin position="47"/>
        <end position="339"/>
    </location>
</feature>
<organism evidence="9 10">
    <name type="scientific">Segatella copri</name>
    <dbReference type="NCBI Taxonomy" id="165179"/>
    <lineage>
        <taxon>Bacteria</taxon>
        <taxon>Pseudomonadati</taxon>
        <taxon>Bacteroidota</taxon>
        <taxon>Bacteroidia</taxon>
        <taxon>Bacteroidales</taxon>
        <taxon>Prevotellaceae</taxon>
        <taxon>Segatella</taxon>
    </lineage>
</organism>
<dbReference type="SUPFAM" id="SSF51445">
    <property type="entry name" value="(Trans)glycosidases"/>
    <property type="match status" value="1"/>
</dbReference>
<dbReference type="SMART" id="SM00812">
    <property type="entry name" value="Alpha_L_fucos"/>
    <property type="match status" value="1"/>
</dbReference>
<comment type="caution">
    <text evidence="9">The sequence shown here is derived from an EMBL/GenBank/DDBJ whole genome shotgun (WGS) entry which is preliminary data.</text>
</comment>
<keyword evidence="4 9" id="KW-0378">Hydrolase</keyword>
<keyword evidence="5" id="KW-0326">Glycosidase</keyword>
<dbReference type="Gene3D" id="2.60.120.260">
    <property type="entry name" value="Galactose-binding domain-like"/>
    <property type="match status" value="1"/>
</dbReference>
<dbReference type="GO" id="GO:0005764">
    <property type="term" value="C:lysosome"/>
    <property type="evidence" value="ECO:0007669"/>
    <property type="project" value="TreeGrafter"/>
</dbReference>
<evidence type="ECO:0000259" key="7">
    <source>
        <dbReference type="Pfam" id="PF00754"/>
    </source>
</evidence>
<evidence type="ECO:0000256" key="5">
    <source>
        <dbReference type="ARBA" id="ARBA00023295"/>
    </source>
</evidence>
<evidence type="ECO:0000313" key="10">
    <source>
        <dbReference type="Proteomes" id="UP000284548"/>
    </source>
</evidence>
<evidence type="ECO:0000256" key="1">
    <source>
        <dbReference type="ARBA" id="ARBA00007951"/>
    </source>
</evidence>
<evidence type="ECO:0000256" key="4">
    <source>
        <dbReference type="ARBA" id="ARBA00022801"/>
    </source>
</evidence>
<keyword evidence="3 6" id="KW-0732">Signal</keyword>